<evidence type="ECO:0008006" key="4">
    <source>
        <dbReference type="Google" id="ProtNLM"/>
    </source>
</evidence>
<keyword evidence="1" id="KW-0812">Transmembrane</keyword>
<name>A0AAD4UDB9_OVIAM</name>
<evidence type="ECO:0000256" key="1">
    <source>
        <dbReference type="SAM" id="Phobius"/>
    </source>
</evidence>
<reference evidence="2" key="1">
    <citation type="submission" date="2022-03" db="EMBL/GenBank/DDBJ databases">
        <title>Genomic analyses of argali, domestic sheep and their hybrids provide insights into chromosomal evolution, heterosis and genetic basis of agronomic traits.</title>
        <authorList>
            <person name="Li M."/>
        </authorList>
    </citation>
    <scope>NUCLEOTIDE SEQUENCE</scope>
    <source>
        <strain evidence="2">CAU-MHL-2022a</strain>
        <tissue evidence="2">Skin</tissue>
    </source>
</reference>
<dbReference type="Proteomes" id="UP001214576">
    <property type="component" value="Unassembled WGS sequence"/>
</dbReference>
<keyword evidence="1" id="KW-1133">Transmembrane helix</keyword>
<comment type="caution">
    <text evidence="2">The sequence shown here is derived from an EMBL/GenBank/DDBJ whole genome shotgun (WGS) entry which is preliminary data.</text>
</comment>
<evidence type="ECO:0000313" key="3">
    <source>
        <dbReference type="Proteomes" id="UP001214576"/>
    </source>
</evidence>
<organism evidence="2 3">
    <name type="scientific">Ovis ammon polii</name>
    <dbReference type="NCBI Taxonomy" id="230172"/>
    <lineage>
        <taxon>Eukaryota</taxon>
        <taxon>Metazoa</taxon>
        <taxon>Chordata</taxon>
        <taxon>Craniata</taxon>
        <taxon>Vertebrata</taxon>
        <taxon>Euteleostomi</taxon>
        <taxon>Mammalia</taxon>
        <taxon>Eutheria</taxon>
        <taxon>Laurasiatheria</taxon>
        <taxon>Artiodactyla</taxon>
        <taxon>Ruminantia</taxon>
        <taxon>Pecora</taxon>
        <taxon>Bovidae</taxon>
        <taxon>Caprinae</taxon>
        <taxon>Ovis</taxon>
    </lineage>
</organism>
<sequence>MRGGGRGCRAELWGFSFPVERLGRTRCSRAGQCTRGAQSVRLPSFLSPFFRSTFLHPIPFSSCTSRRLPDFPLSLSLSLAYWVPFSLAIYSGLILCAKSLLLGCRRMRLRDLWRCSRRRGAAHPFFNLRLGPQRASELVSAEQ</sequence>
<gene>
    <name evidence="2" type="ORF">MG293_007344</name>
</gene>
<keyword evidence="1" id="KW-0472">Membrane</keyword>
<protein>
    <recommendedName>
        <fullName evidence="4">Transmembrane protein</fullName>
    </recommendedName>
</protein>
<feature type="transmembrane region" description="Helical" evidence="1">
    <location>
        <begin position="79"/>
        <end position="104"/>
    </location>
</feature>
<dbReference type="EMBL" id="JAKZEL010000007">
    <property type="protein sequence ID" value="KAI4541965.1"/>
    <property type="molecule type" value="Genomic_DNA"/>
</dbReference>
<keyword evidence="3" id="KW-1185">Reference proteome</keyword>
<dbReference type="AlphaFoldDB" id="A0AAD4UDB9"/>
<proteinExistence type="predicted"/>
<evidence type="ECO:0000313" key="2">
    <source>
        <dbReference type="EMBL" id="KAI4541965.1"/>
    </source>
</evidence>
<accession>A0AAD4UDB9</accession>